<comment type="caution">
    <text evidence="2">The sequence shown here is derived from an EMBL/GenBank/DDBJ whole genome shotgun (WGS) entry which is preliminary data.</text>
</comment>
<dbReference type="EMBL" id="BKCJ011953225">
    <property type="protein sequence ID" value="GFD62966.1"/>
    <property type="molecule type" value="Genomic_DNA"/>
</dbReference>
<dbReference type="AlphaFoldDB" id="A0A699XZ06"/>
<protein>
    <submittedName>
        <fullName evidence="2">Uncharacterized protein</fullName>
    </submittedName>
</protein>
<proteinExistence type="predicted"/>
<sequence length="42" mass="3997">ASEAPVDPDAPDAPGGGGGGGEGGDPGGVLEQMRRLTLLLIP</sequence>
<evidence type="ECO:0000256" key="1">
    <source>
        <dbReference type="SAM" id="MobiDB-lite"/>
    </source>
</evidence>
<feature type="non-terminal residue" evidence="2">
    <location>
        <position position="1"/>
    </location>
</feature>
<organism evidence="2">
    <name type="scientific">Tanacetum cinerariifolium</name>
    <name type="common">Dalmatian daisy</name>
    <name type="synonym">Chrysanthemum cinerariifolium</name>
    <dbReference type="NCBI Taxonomy" id="118510"/>
    <lineage>
        <taxon>Eukaryota</taxon>
        <taxon>Viridiplantae</taxon>
        <taxon>Streptophyta</taxon>
        <taxon>Embryophyta</taxon>
        <taxon>Tracheophyta</taxon>
        <taxon>Spermatophyta</taxon>
        <taxon>Magnoliopsida</taxon>
        <taxon>eudicotyledons</taxon>
        <taxon>Gunneridae</taxon>
        <taxon>Pentapetalae</taxon>
        <taxon>asterids</taxon>
        <taxon>campanulids</taxon>
        <taxon>Asterales</taxon>
        <taxon>Asteraceae</taxon>
        <taxon>Asteroideae</taxon>
        <taxon>Anthemideae</taxon>
        <taxon>Anthemidinae</taxon>
        <taxon>Tanacetum</taxon>
    </lineage>
</organism>
<feature type="region of interest" description="Disordered" evidence="1">
    <location>
        <begin position="1"/>
        <end position="29"/>
    </location>
</feature>
<evidence type="ECO:0000313" key="2">
    <source>
        <dbReference type="EMBL" id="GFD62966.1"/>
    </source>
</evidence>
<name>A0A699XZ06_TANCI</name>
<gene>
    <name evidence="2" type="ORF">Tci_934935</name>
</gene>
<feature type="compositionally biased region" description="Gly residues" evidence="1">
    <location>
        <begin position="14"/>
        <end position="27"/>
    </location>
</feature>
<accession>A0A699XZ06</accession>
<reference evidence="2" key="1">
    <citation type="journal article" date="2019" name="Sci. Rep.">
        <title>Draft genome of Tanacetum cinerariifolium, the natural source of mosquito coil.</title>
        <authorList>
            <person name="Yamashiro T."/>
            <person name="Shiraishi A."/>
            <person name="Satake H."/>
            <person name="Nakayama K."/>
        </authorList>
    </citation>
    <scope>NUCLEOTIDE SEQUENCE</scope>
</reference>